<dbReference type="Pfam" id="PF12862">
    <property type="entry name" value="ANAPC5"/>
    <property type="match status" value="1"/>
</dbReference>
<proteinExistence type="inferred from homology"/>
<dbReference type="Proteomes" id="UP000307440">
    <property type="component" value="Unassembled WGS sequence"/>
</dbReference>
<evidence type="ECO:0000256" key="3">
    <source>
        <dbReference type="ARBA" id="ARBA00022618"/>
    </source>
</evidence>
<reference evidence="8 9" key="1">
    <citation type="journal article" date="2019" name="Nat. Ecol. Evol.">
        <title>Megaphylogeny resolves global patterns of mushroom evolution.</title>
        <authorList>
            <person name="Varga T."/>
            <person name="Krizsan K."/>
            <person name="Foldi C."/>
            <person name="Dima B."/>
            <person name="Sanchez-Garcia M."/>
            <person name="Sanchez-Ramirez S."/>
            <person name="Szollosi G.J."/>
            <person name="Szarkandi J.G."/>
            <person name="Papp V."/>
            <person name="Albert L."/>
            <person name="Andreopoulos W."/>
            <person name="Angelini C."/>
            <person name="Antonin V."/>
            <person name="Barry K.W."/>
            <person name="Bougher N.L."/>
            <person name="Buchanan P."/>
            <person name="Buyck B."/>
            <person name="Bense V."/>
            <person name="Catcheside P."/>
            <person name="Chovatia M."/>
            <person name="Cooper J."/>
            <person name="Damon W."/>
            <person name="Desjardin D."/>
            <person name="Finy P."/>
            <person name="Geml J."/>
            <person name="Haridas S."/>
            <person name="Hughes K."/>
            <person name="Justo A."/>
            <person name="Karasinski D."/>
            <person name="Kautmanova I."/>
            <person name="Kiss B."/>
            <person name="Kocsube S."/>
            <person name="Kotiranta H."/>
            <person name="LaButti K.M."/>
            <person name="Lechner B.E."/>
            <person name="Liimatainen K."/>
            <person name="Lipzen A."/>
            <person name="Lukacs Z."/>
            <person name="Mihaltcheva S."/>
            <person name="Morgado L.N."/>
            <person name="Niskanen T."/>
            <person name="Noordeloos M.E."/>
            <person name="Ohm R.A."/>
            <person name="Ortiz-Santana B."/>
            <person name="Ovrebo C."/>
            <person name="Racz N."/>
            <person name="Riley R."/>
            <person name="Savchenko A."/>
            <person name="Shiryaev A."/>
            <person name="Soop K."/>
            <person name="Spirin V."/>
            <person name="Szebenyi C."/>
            <person name="Tomsovsky M."/>
            <person name="Tulloss R.E."/>
            <person name="Uehling J."/>
            <person name="Grigoriev I.V."/>
            <person name="Vagvolgyi C."/>
            <person name="Papp T."/>
            <person name="Martin F.M."/>
            <person name="Miettinen O."/>
            <person name="Hibbett D.S."/>
            <person name="Nagy L.G."/>
        </authorList>
    </citation>
    <scope>NUCLEOTIDE SEQUENCE [LARGE SCALE GENOMIC DNA]</scope>
    <source>
        <strain evidence="8 9">CBS 121175</strain>
    </source>
</reference>
<keyword evidence="9" id="KW-1185">Reference proteome</keyword>
<name>A0A5C3LAW0_COPMA</name>
<keyword evidence="5" id="KW-0833">Ubl conjugation pathway</keyword>
<dbReference type="GO" id="GO:0005680">
    <property type="term" value="C:anaphase-promoting complex"/>
    <property type="evidence" value="ECO:0007669"/>
    <property type="project" value="InterPro"/>
</dbReference>
<dbReference type="InterPro" id="IPR037679">
    <property type="entry name" value="Apc5"/>
</dbReference>
<dbReference type="PANTHER" id="PTHR12830:SF9">
    <property type="entry name" value="ANAPHASE-PROMOTING COMPLEX SUBUNIT 5"/>
    <property type="match status" value="1"/>
</dbReference>
<dbReference type="EMBL" id="ML210147">
    <property type="protein sequence ID" value="TFK29908.1"/>
    <property type="molecule type" value="Genomic_DNA"/>
</dbReference>
<dbReference type="OrthoDB" id="2504561at2759"/>
<protein>
    <recommendedName>
        <fullName evidence="2">Anaphase-promoting complex subunit 5</fullName>
    </recommendedName>
</protein>
<evidence type="ECO:0000256" key="2">
    <source>
        <dbReference type="ARBA" id="ARBA00016066"/>
    </source>
</evidence>
<comment type="similarity">
    <text evidence="1">Belongs to the APC5 family.</text>
</comment>
<evidence type="ECO:0000259" key="7">
    <source>
        <dbReference type="Pfam" id="PF12862"/>
    </source>
</evidence>
<evidence type="ECO:0000256" key="5">
    <source>
        <dbReference type="ARBA" id="ARBA00022786"/>
    </source>
</evidence>
<dbReference type="InterPro" id="IPR026000">
    <property type="entry name" value="Apc5_dom"/>
</dbReference>
<evidence type="ECO:0000256" key="6">
    <source>
        <dbReference type="ARBA" id="ARBA00023306"/>
    </source>
</evidence>
<keyword evidence="3" id="KW-0132">Cell division</keyword>
<dbReference type="GO" id="GO:0045842">
    <property type="term" value="P:positive regulation of mitotic metaphase/anaphase transition"/>
    <property type="evidence" value="ECO:0007669"/>
    <property type="project" value="TreeGrafter"/>
</dbReference>
<keyword evidence="6" id="KW-0131">Cell cycle</keyword>
<evidence type="ECO:0000313" key="9">
    <source>
        <dbReference type="Proteomes" id="UP000307440"/>
    </source>
</evidence>
<dbReference type="PANTHER" id="PTHR12830">
    <property type="entry name" value="ANAPHASE-PROMOTING COMPLEX SUBUNIT 5"/>
    <property type="match status" value="1"/>
</dbReference>
<evidence type="ECO:0000256" key="4">
    <source>
        <dbReference type="ARBA" id="ARBA00022776"/>
    </source>
</evidence>
<keyword evidence="4" id="KW-0498">Mitosis</keyword>
<dbReference type="AlphaFoldDB" id="A0A5C3LAW0"/>
<dbReference type="STRING" id="230819.A0A5C3LAW0"/>
<dbReference type="GO" id="GO:0031145">
    <property type="term" value="P:anaphase-promoting complex-dependent catabolic process"/>
    <property type="evidence" value="ECO:0007669"/>
    <property type="project" value="TreeGrafter"/>
</dbReference>
<evidence type="ECO:0000313" key="8">
    <source>
        <dbReference type="EMBL" id="TFK29908.1"/>
    </source>
</evidence>
<evidence type="ECO:0000256" key="1">
    <source>
        <dbReference type="ARBA" id="ARBA00007450"/>
    </source>
</evidence>
<dbReference type="GO" id="GO:0070979">
    <property type="term" value="P:protein K11-linked ubiquitination"/>
    <property type="evidence" value="ECO:0007669"/>
    <property type="project" value="TreeGrafter"/>
</dbReference>
<sequence length="662" mass="75593">MDDVPPAAQHVLRPHHVVLLSVLMIAFKDHEINKLPPAFALHIHRILLNEVAEVIDPKPHAELMNAISMGPQSDAKECGQFMAAIKTHGDIYSPEKLGNFLGNLPSLFMDDVRFSRKSIFGHFCRRCFVTFIKLSYAGLSKLREDYQAWCAGENSVAYDPAPQVDLTINYLIHKTQSDKKTWASPFSYEQWERGKAIGDENVAIESIRRFFEQHFHDHTDSGFRQHALLNVVHMHYINKEYVAARKLLGEAISVARTANDRLTLQHCLSMLHRLPPPPGVKPTINEIQPDMHPLEVLYDVKKLMDEENEQPLSAAFTKIVQAMGLYDHWLDVQPAAPNEEHQWAQHAVQSVVWQEAGCDNLATISEDIVIAFTDIGGDNSCRLTVLTNRAYRTARRGRYNEALSILLEPKTWRGLTMADYNVWANEVWNILAMRTVRRGQGRLYKEYLLPRRPQGNHNPRYYQFEQESASPLPSIRQSLYQVLQLKEHDQLATSVDDLLKLLWQSEFLGRYHVYRTGVILMADFGLEYGMPHQSKRILEEILPQIITGNDLEQRAVGCFTYARCLLAADAPDREALQRAIEYVQIAEADFRQLEMYGALKDIYYLLTVLHENLGHSTERDVAVESHEKVTVQCQELAGVDFDKELSEVLHVVVLAGVGLTDR</sequence>
<gene>
    <name evidence="8" type="ORF">FA15DRAFT_187068</name>
</gene>
<dbReference type="GO" id="GO:0051301">
    <property type="term" value="P:cell division"/>
    <property type="evidence" value="ECO:0007669"/>
    <property type="project" value="UniProtKB-KW"/>
</dbReference>
<organism evidence="8 9">
    <name type="scientific">Coprinopsis marcescibilis</name>
    <name type="common">Agaric fungus</name>
    <name type="synonym">Psathyrella marcescibilis</name>
    <dbReference type="NCBI Taxonomy" id="230819"/>
    <lineage>
        <taxon>Eukaryota</taxon>
        <taxon>Fungi</taxon>
        <taxon>Dikarya</taxon>
        <taxon>Basidiomycota</taxon>
        <taxon>Agaricomycotina</taxon>
        <taxon>Agaricomycetes</taxon>
        <taxon>Agaricomycetidae</taxon>
        <taxon>Agaricales</taxon>
        <taxon>Agaricineae</taxon>
        <taxon>Psathyrellaceae</taxon>
        <taxon>Coprinopsis</taxon>
    </lineage>
</organism>
<feature type="domain" description="Anaphase-promoting complex subunit 5" evidence="7">
    <location>
        <begin position="202"/>
        <end position="274"/>
    </location>
</feature>
<accession>A0A5C3LAW0</accession>